<dbReference type="Proteomes" id="UP000256304">
    <property type="component" value="Unassembled WGS sequence"/>
</dbReference>
<protein>
    <submittedName>
        <fullName evidence="1">Uncharacterized protein</fullName>
    </submittedName>
</protein>
<dbReference type="RefSeq" id="WP_245996113.1">
    <property type="nucleotide sequence ID" value="NZ_QTTN01000026.1"/>
</dbReference>
<dbReference type="AlphaFoldDB" id="A0A3D9RR36"/>
<keyword evidence="2" id="KW-1185">Reference proteome</keyword>
<proteinExistence type="predicted"/>
<comment type="caution">
    <text evidence="1">The sequence shown here is derived from an EMBL/GenBank/DDBJ whole genome shotgun (WGS) entry which is preliminary data.</text>
</comment>
<name>A0A3D9RR36_9BACL</name>
<dbReference type="EMBL" id="QTTN01000026">
    <property type="protein sequence ID" value="REE78561.1"/>
    <property type="molecule type" value="Genomic_DNA"/>
</dbReference>
<accession>A0A3D9RR36</accession>
<organism evidence="1 2">
    <name type="scientific">Paenibacillus taihuensis</name>
    <dbReference type="NCBI Taxonomy" id="1156355"/>
    <lineage>
        <taxon>Bacteria</taxon>
        <taxon>Bacillati</taxon>
        <taxon>Bacillota</taxon>
        <taxon>Bacilli</taxon>
        <taxon>Bacillales</taxon>
        <taxon>Paenibacillaceae</taxon>
        <taxon>Paenibacillus</taxon>
    </lineage>
</organism>
<reference evidence="1 2" key="1">
    <citation type="submission" date="2018-08" db="EMBL/GenBank/DDBJ databases">
        <title>Genomic Encyclopedia of Type Strains, Phase III (KMG-III): the genomes of soil and plant-associated and newly described type strains.</title>
        <authorList>
            <person name="Whitman W."/>
        </authorList>
    </citation>
    <scope>NUCLEOTIDE SEQUENCE [LARGE SCALE GENOMIC DNA]</scope>
    <source>
        <strain evidence="1 2">CGMCC 1.10966</strain>
    </source>
</reference>
<evidence type="ECO:0000313" key="2">
    <source>
        <dbReference type="Proteomes" id="UP000256304"/>
    </source>
</evidence>
<evidence type="ECO:0000313" key="1">
    <source>
        <dbReference type="EMBL" id="REE78561.1"/>
    </source>
</evidence>
<gene>
    <name evidence="1" type="ORF">A8990_12635</name>
</gene>
<dbReference type="PROSITE" id="PS51257">
    <property type="entry name" value="PROKAR_LIPOPROTEIN"/>
    <property type="match status" value="1"/>
</dbReference>
<sequence length="94" mass="10699">MNKLVIVLFMVLVLVGCSDKSISLIGEGVSWKGEYTANITEGDRENGKYTFSYKYETDNGLKNLEKPLMEKWYVKRVTTKKELLKFSVVAQVAL</sequence>